<dbReference type="EMBL" id="JQCN01000064">
    <property type="protein sequence ID" value="KRN96776.1"/>
    <property type="molecule type" value="Genomic_DNA"/>
</dbReference>
<comment type="caution">
    <text evidence="3">The sequence shown here is derived from an EMBL/GenBank/DDBJ whole genome shotgun (WGS) entry which is preliminary data.</text>
</comment>
<dbReference type="SUPFAM" id="SSF47413">
    <property type="entry name" value="lambda repressor-like DNA-binding domains"/>
    <property type="match status" value="1"/>
</dbReference>
<dbReference type="PANTHER" id="PTHR46797:SF2">
    <property type="entry name" value="TRANSCRIPTIONAL REGULATOR"/>
    <property type="match status" value="1"/>
</dbReference>
<gene>
    <name evidence="3" type="ORF">IV66_GL000638</name>
</gene>
<evidence type="ECO:0000256" key="1">
    <source>
        <dbReference type="ARBA" id="ARBA00023125"/>
    </source>
</evidence>
<evidence type="ECO:0000259" key="2">
    <source>
        <dbReference type="PROSITE" id="PS50943"/>
    </source>
</evidence>
<dbReference type="GO" id="GO:0003700">
    <property type="term" value="F:DNA-binding transcription factor activity"/>
    <property type="evidence" value="ECO:0007669"/>
    <property type="project" value="TreeGrafter"/>
</dbReference>
<reference evidence="3 4" key="1">
    <citation type="journal article" date="2015" name="Genome Announc.">
        <title>Expanding the biotechnology potential of lactobacilli through comparative genomics of 213 strains and associated genera.</title>
        <authorList>
            <person name="Sun Z."/>
            <person name="Harris H.M."/>
            <person name="McCann A."/>
            <person name="Guo C."/>
            <person name="Argimon S."/>
            <person name="Zhang W."/>
            <person name="Yang X."/>
            <person name="Jeffery I.B."/>
            <person name="Cooney J.C."/>
            <person name="Kagawa T.F."/>
            <person name="Liu W."/>
            <person name="Song Y."/>
            <person name="Salvetti E."/>
            <person name="Wrobel A."/>
            <person name="Rasinkangas P."/>
            <person name="Parkhill J."/>
            <person name="Rea M.C."/>
            <person name="O'Sullivan O."/>
            <person name="Ritari J."/>
            <person name="Douillard F.P."/>
            <person name="Paul Ross R."/>
            <person name="Yang R."/>
            <person name="Briner A.E."/>
            <person name="Felis G.E."/>
            <person name="de Vos W.M."/>
            <person name="Barrangou R."/>
            <person name="Klaenhammer T.R."/>
            <person name="Caufield P.W."/>
            <person name="Cui Y."/>
            <person name="Zhang H."/>
            <person name="O'Toole P.W."/>
        </authorList>
    </citation>
    <scope>NUCLEOTIDE SEQUENCE [LARGE SCALE GENOMIC DNA]</scope>
    <source>
        <strain evidence="3 4">NBRC 103219</strain>
    </source>
</reference>
<dbReference type="InterPro" id="IPR001387">
    <property type="entry name" value="Cro/C1-type_HTH"/>
</dbReference>
<evidence type="ECO:0000313" key="4">
    <source>
        <dbReference type="Proteomes" id="UP000051886"/>
    </source>
</evidence>
<keyword evidence="1" id="KW-0238">DNA-binding</keyword>
<dbReference type="CDD" id="cd00093">
    <property type="entry name" value="HTH_XRE"/>
    <property type="match status" value="1"/>
</dbReference>
<dbReference type="SMART" id="SM00530">
    <property type="entry name" value="HTH_XRE"/>
    <property type="match status" value="1"/>
</dbReference>
<name>A0A0R2L4S4_9LACO</name>
<keyword evidence="4" id="KW-1185">Reference proteome</keyword>
<dbReference type="Proteomes" id="UP000051886">
    <property type="component" value="Unassembled WGS sequence"/>
</dbReference>
<dbReference type="Gene3D" id="1.10.260.40">
    <property type="entry name" value="lambda repressor-like DNA-binding domains"/>
    <property type="match status" value="1"/>
</dbReference>
<protein>
    <recommendedName>
        <fullName evidence="2">HTH cro/C1-type domain-containing protein</fullName>
    </recommendedName>
</protein>
<dbReference type="GO" id="GO:0005829">
    <property type="term" value="C:cytosol"/>
    <property type="evidence" value="ECO:0007669"/>
    <property type="project" value="TreeGrafter"/>
</dbReference>
<dbReference type="PANTHER" id="PTHR46797">
    <property type="entry name" value="HTH-TYPE TRANSCRIPTIONAL REGULATOR"/>
    <property type="match status" value="1"/>
</dbReference>
<sequence length="113" mass="12866">MNINILIGTNIRNRRLSLGLSQEKLAEYSDLSTNFISKLEHSSEQNISINKLEQISKALNTDITSLVSPKNQNNNNNLTFSPNINLLLKQLDHLEPEKAERLAKYFSNIIDEL</sequence>
<evidence type="ECO:0000313" key="3">
    <source>
        <dbReference type="EMBL" id="KRN96776.1"/>
    </source>
</evidence>
<dbReference type="OrthoDB" id="9814553at2"/>
<dbReference type="Pfam" id="PF01381">
    <property type="entry name" value="HTH_3"/>
    <property type="match status" value="1"/>
</dbReference>
<accession>A0A0R2L4S4</accession>
<dbReference type="InterPro" id="IPR010982">
    <property type="entry name" value="Lambda_DNA-bd_dom_sf"/>
</dbReference>
<proteinExistence type="predicted"/>
<dbReference type="STRING" id="449659.IV66_GL000638"/>
<dbReference type="GO" id="GO:0003677">
    <property type="term" value="F:DNA binding"/>
    <property type="evidence" value="ECO:0007669"/>
    <property type="project" value="UniProtKB-KW"/>
</dbReference>
<dbReference type="PATRIC" id="fig|449659.4.peg.643"/>
<dbReference type="InterPro" id="IPR050807">
    <property type="entry name" value="TransReg_Diox_bact_type"/>
</dbReference>
<feature type="domain" description="HTH cro/C1-type" evidence="2">
    <location>
        <begin position="11"/>
        <end position="66"/>
    </location>
</feature>
<dbReference type="AlphaFoldDB" id="A0A0R2L4S4"/>
<dbReference type="RefSeq" id="WP_017868870.1">
    <property type="nucleotide sequence ID" value="NZ_BJYB01000018.1"/>
</dbReference>
<dbReference type="PROSITE" id="PS50943">
    <property type="entry name" value="HTH_CROC1"/>
    <property type="match status" value="1"/>
</dbReference>
<organism evidence="3 4">
    <name type="scientific">Ligilactobacillus pobuzihii</name>
    <dbReference type="NCBI Taxonomy" id="449659"/>
    <lineage>
        <taxon>Bacteria</taxon>
        <taxon>Bacillati</taxon>
        <taxon>Bacillota</taxon>
        <taxon>Bacilli</taxon>
        <taxon>Lactobacillales</taxon>
        <taxon>Lactobacillaceae</taxon>
        <taxon>Ligilactobacillus</taxon>
    </lineage>
</organism>